<protein>
    <submittedName>
        <fullName evidence="3">Carbon-nitrogen hydrolase family protein</fullName>
    </submittedName>
</protein>
<dbReference type="InterPro" id="IPR050345">
    <property type="entry name" value="Aliph_Amidase/BUP"/>
</dbReference>
<dbReference type="RefSeq" id="WP_348955684.1">
    <property type="nucleotide sequence ID" value="NZ_JBDZYD010000016.1"/>
</dbReference>
<dbReference type="CDD" id="cd07197">
    <property type="entry name" value="nitrilase"/>
    <property type="match status" value="1"/>
</dbReference>
<dbReference type="SUPFAM" id="SSF56317">
    <property type="entry name" value="Carbon-nitrogen hydrolase"/>
    <property type="match status" value="1"/>
</dbReference>
<dbReference type="PROSITE" id="PS50263">
    <property type="entry name" value="CN_HYDROLASE"/>
    <property type="match status" value="1"/>
</dbReference>
<reference evidence="3 4" key="1">
    <citation type="submission" date="2024-05" db="EMBL/GenBank/DDBJ databases">
        <authorList>
            <person name="Zhao H."/>
            <person name="Xu Y."/>
            <person name="Lin S."/>
            <person name="Spain J.C."/>
            <person name="Zhou N.-Y."/>
        </authorList>
    </citation>
    <scope>NUCLEOTIDE SEQUENCE [LARGE SCALE GENOMIC DNA]</scope>
    <source>
        <strain evidence="3 4">NEAU-NG30</strain>
    </source>
</reference>
<dbReference type="EMBL" id="JBDZYD010000016">
    <property type="protein sequence ID" value="MEQ0564616.1"/>
    <property type="molecule type" value="Genomic_DNA"/>
</dbReference>
<evidence type="ECO:0000259" key="2">
    <source>
        <dbReference type="PROSITE" id="PS50263"/>
    </source>
</evidence>
<dbReference type="PANTHER" id="PTHR43674:SF16">
    <property type="entry name" value="CARBON-NITROGEN FAMILY, PUTATIVE (AFU_ORTHOLOGUE AFUA_5G02350)-RELATED"/>
    <property type="match status" value="1"/>
</dbReference>
<accession>A0ABV0LQL7</accession>
<dbReference type="GO" id="GO:0016787">
    <property type="term" value="F:hydrolase activity"/>
    <property type="evidence" value="ECO:0007669"/>
    <property type="project" value="UniProtKB-KW"/>
</dbReference>
<evidence type="ECO:0000256" key="1">
    <source>
        <dbReference type="ARBA" id="ARBA00022801"/>
    </source>
</evidence>
<sequence>MGGERARRPAGLPSTKDGGGGAVKVALVQQFPYGRAVADNVELARRYAREAAAHGADVVVFPEMWNIGYQLPDAEEAASPRFRAWAAVTQAEYLSGTARTAVEAGLAIVATYLEATADGLRNAAALVDRSGEIVLRYAKVHLATFAGESVLQAGTGFPVADLALSGGRRVRAGVLLCYDRVFPDAAGALARAGAELVLVPNAGPLCENRLWQVRTRAFEHKLAVAVANYPGHGHSIVCDGIAFGEDGAPRDHTVLLAGDRPQTLVADIPLAALRAYRAAQPWGTPAPESSIAG</sequence>
<name>A0ABV0LQL7_9PSEU</name>
<dbReference type="PANTHER" id="PTHR43674">
    <property type="entry name" value="NITRILASE C965.09-RELATED"/>
    <property type="match status" value="1"/>
</dbReference>
<dbReference type="InterPro" id="IPR036526">
    <property type="entry name" value="C-N_Hydrolase_sf"/>
</dbReference>
<keyword evidence="4" id="KW-1185">Reference proteome</keyword>
<organism evidence="3 4">
    <name type="scientific">Amycolatopsis melonis</name>
    <dbReference type="NCBI Taxonomy" id="3156488"/>
    <lineage>
        <taxon>Bacteria</taxon>
        <taxon>Bacillati</taxon>
        <taxon>Actinomycetota</taxon>
        <taxon>Actinomycetes</taxon>
        <taxon>Pseudonocardiales</taxon>
        <taxon>Pseudonocardiaceae</taxon>
        <taxon>Amycolatopsis</taxon>
    </lineage>
</organism>
<dbReference type="InterPro" id="IPR003010">
    <property type="entry name" value="C-N_Hydrolase"/>
</dbReference>
<evidence type="ECO:0000313" key="4">
    <source>
        <dbReference type="Proteomes" id="UP001440984"/>
    </source>
</evidence>
<keyword evidence="1 3" id="KW-0378">Hydrolase</keyword>
<dbReference type="Gene3D" id="3.60.110.10">
    <property type="entry name" value="Carbon-nitrogen hydrolase"/>
    <property type="match status" value="1"/>
</dbReference>
<gene>
    <name evidence="3" type="ORF">ABJI51_36545</name>
</gene>
<dbReference type="Proteomes" id="UP001440984">
    <property type="component" value="Unassembled WGS sequence"/>
</dbReference>
<comment type="caution">
    <text evidence="3">The sequence shown here is derived from an EMBL/GenBank/DDBJ whole genome shotgun (WGS) entry which is preliminary data.</text>
</comment>
<dbReference type="Pfam" id="PF00795">
    <property type="entry name" value="CN_hydrolase"/>
    <property type="match status" value="1"/>
</dbReference>
<proteinExistence type="predicted"/>
<feature type="domain" description="CN hydrolase" evidence="2">
    <location>
        <begin position="23"/>
        <end position="270"/>
    </location>
</feature>
<evidence type="ECO:0000313" key="3">
    <source>
        <dbReference type="EMBL" id="MEQ0564616.1"/>
    </source>
</evidence>